<organism evidence="1 2">
    <name type="scientific">Colletotrichum scovillei</name>
    <dbReference type="NCBI Taxonomy" id="1209932"/>
    <lineage>
        <taxon>Eukaryota</taxon>
        <taxon>Fungi</taxon>
        <taxon>Dikarya</taxon>
        <taxon>Ascomycota</taxon>
        <taxon>Pezizomycotina</taxon>
        <taxon>Sordariomycetes</taxon>
        <taxon>Hypocreomycetidae</taxon>
        <taxon>Glomerellales</taxon>
        <taxon>Glomerellaceae</taxon>
        <taxon>Colletotrichum</taxon>
        <taxon>Colletotrichum acutatum species complex</taxon>
    </lineage>
</organism>
<dbReference type="EMBL" id="JAESDN010000001">
    <property type="protein sequence ID" value="KAG7058105.1"/>
    <property type="molecule type" value="Genomic_DNA"/>
</dbReference>
<reference evidence="1" key="1">
    <citation type="submission" date="2021-05" db="EMBL/GenBank/DDBJ databases">
        <title>Comparative genomics of three Colletotrichum scovillei strains and genetic complementation revealed genes involved fungal growth and virulence on chili pepper.</title>
        <authorList>
            <person name="Hsieh D.-K."/>
            <person name="Chuang S.-C."/>
            <person name="Chen C.-Y."/>
            <person name="Chao Y.-T."/>
            <person name="Lu M.-Y.J."/>
            <person name="Lee M.-H."/>
            <person name="Shih M.-C."/>
        </authorList>
    </citation>
    <scope>NUCLEOTIDE SEQUENCE</scope>
    <source>
        <strain evidence="1">Coll-153</strain>
    </source>
</reference>
<dbReference type="Proteomes" id="UP000699042">
    <property type="component" value="Unassembled WGS sequence"/>
</dbReference>
<keyword evidence="2" id="KW-1185">Reference proteome</keyword>
<comment type="caution">
    <text evidence="1">The sequence shown here is derived from an EMBL/GenBank/DDBJ whole genome shotgun (WGS) entry which is preliminary data.</text>
</comment>
<evidence type="ECO:0000313" key="2">
    <source>
        <dbReference type="Proteomes" id="UP000699042"/>
    </source>
</evidence>
<name>A0A9P7UI92_9PEZI</name>
<dbReference type="AlphaFoldDB" id="A0A9P7UI92"/>
<evidence type="ECO:0000313" key="1">
    <source>
        <dbReference type="EMBL" id="KAG7058105.1"/>
    </source>
</evidence>
<sequence>MQQATPKSAARRLTARHRYASLSLPGACFVTYEWYCYYVPGQLHCDGIGQWMLQVGIPGAVQLVRMVLRTYSAKGTEGREGGGRGVL</sequence>
<accession>A0A9P7UI92</accession>
<gene>
    <name evidence="1" type="ORF">JMJ77_005483</name>
</gene>
<proteinExistence type="predicted"/>
<protein>
    <submittedName>
        <fullName evidence="1">Uncharacterized protein</fullName>
    </submittedName>
</protein>